<accession>A0AAJ2LRL2</accession>
<dbReference type="SUPFAM" id="SSF53383">
    <property type="entry name" value="PLP-dependent transferases"/>
    <property type="match status" value="1"/>
</dbReference>
<dbReference type="EMBL" id="JAVLSF010000338">
    <property type="protein sequence ID" value="MDR9777961.1"/>
    <property type="molecule type" value="Genomic_DNA"/>
</dbReference>
<keyword evidence="2" id="KW-0808">Transferase</keyword>
<evidence type="ECO:0000256" key="1">
    <source>
        <dbReference type="ARBA" id="ARBA00022576"/>
    </source>
</evidence>
<organism evidence="4 5">
    <name type="scientific">Rhizobium hidalgonense</name>
    <dbReference type="NCBI Taxonomy" id="1538159"/>
    <lineage>
        <taxon>Bacteria</taxon>
        <taxon>Pseudomonadati</taxon>
        <taxon>Pseudomonadota</taxon>
        <taxon>Alphaproteobacteria</taxon>
        <taxon>Hyphomicrobiales</taxon>
        <taxon>Rhizobiaceae</taxon>
        <taxon>Rhizobium/Agrobacterium group</taxon>
        <taxon>Rhizobium</taxon>
    </lineage>
</organism>
<gene>
    <name evidence="4" type="ORF">RJJ65_36105</name>
</gene>
<evidence type="ECO:0000256" key="3">
    <source>
        <dbReference type="ARBA" id="ARBA00022898"/>
    </source>
</evidence>
<dbReference type="GO" id="GO:0030170">
    <property type="term" value="F:pyridoxal phosphate binding"/>
    <property type="evidence" value="ECO:0007669"/>
    <property type="project" value="InterPro"/>
</dbReference>
<dbReference type="PANTHER" id="PTHR42684">
    <property type="entry name" value="ADENOSYLMETHIONINE-8-AMINO-7-OXONONANOATE AMINOTRANSFERASE"/>
    <property type="match status" value="1"/>
</dbReference>
<feature type="non-terminal residue" evidence="4">
    <location>
        <position position="120"/>
    </location>
</feature>
<dbReference type="InterPro" id="IPR015422">
    <property type="entry name" value="PyrdxlP-dep_Trfase_small"/>
</dbReference>
<dbReference type="InterPro" id="IPR015421">
    <property type="entry name" value="PyrdxlP-dep_Trfase_major"/>
</dbReference>
<dbReference type="InterPro" id="IPR015424">
    <property type="entry name" value="PyrdxlP-dep_Trfase"/>
</dbReference>
<reference evidence="4" key="1">
    <citation type="submission" date="2023-04" db="EMBL/GenBank/DDBJ databases">
        <title>Genomic characterization of faba bean (Vicia faba) microsymbionts in Mexican soils.</title>
        <authorList>
            <person name="Rivera Orduna F.N."/>
            <person name="Guevara-Luna J."/>
            <person name="Yan J."/>
            <person name="Arroyo-Herrera I."/>
            <person name="Li Y."/>
            <person name="Vasquez-Murrieta M.S."/>
            <person name="Wang E.T."/>
        </authorList>
    </citation>
    <scope>NUCLEOTIDE SEQUENCE</scope>
    <source>
        <strain evidence="4">CH26</strain>
    </source>
</reference>
<dbReference type="PANTHER" id="PTHR42684:SF3">
    <property type="entry name" value="ADENOSYLMETHIONINE-8-AMINO-7-OXONONANOATE AMINOTRANSFERASE"/>
    <property type="match status" value="1"/>
</dbReference>
<dbReference type="GO" id="GO:0004015">
    <property type="term" value="F:adenosylmethionine-8-amino-7-oxononanoate transaminase activity"/>
    <property type="evidence" value="ECO:0007669"/>
    <property type="project" value="TreeGrafter"/>
</dbReference>
<evidence type="ECO:0000313" key="5">
    <source>
        <dbReference type="Proteomes" id="UP001268610"/>
    </source>
</evidence>
<proteinExistence type="predicted"/>
<keyword evidence="1 4" id="KW-0032">Aminotransferase</keyword>
<dbReference type="RefSeq" id="WP_310866113.1">
    <property type="nucleotide sequence ID" value="NZ_JAVLSF010000338.1"/>
</dbReference>
<name>A0AAJ2LRL2_9HYPH</name>
<dbReference type="Gene3D" id="3.40.640.10">
    <property type="entry name" value="Type I PLP-dependent aspartate aminotransferase-like (Major domain)"/>
    <property type="match status" value="1"/>
</dbReference>
<dbReference type="InterPro" id="IPR005814">
    <property type="entry name" value="Aminotrans_3"/>
</dbReference>
<dbReference type="GO" id="GO:0009102">
    <property type="term" value="P:biotin biosynthetic process"/>
    <property type="evidence" value="ECO:0007669"/>
    <property type="project" value="TreeGrafter"/>
</dbReference>
<comment type="caution">
    <text evidence="4">The sequence shown here is derived from an EMBL/GenBank/DDBJ whole genome shotgun (WGS) entry which is preliminary data.</text>
</comment>
<keyword evidence="3" id="KW-0663">Pyridoxal phosphate</keyword>
<dbReference type="AlphaFoldDB" id="A0AAJ2LRL2"/>
<dbReference type="Pfam" id="PF00202">
    <property type="entry name" value="Aminotran_3"/>
    <property type="match status" value="1"/>
</dbReference>
<dbReference type="Gene3D" id="3.90.1150.10">
    <property type="entry name" value="Aspartate Aminotransferase, domain 1"/>
    <property type="match status" value="1"/>
</dbReference>
<dbReference type="Proteomes" id="UP001268610">
    <property type="component" value="Unassembled WGS sequence"/>
</dbReference>
<protein>
    <submittedName>
        <fullName evidence="4">Aminotransferase class III-fold pyridoxal phosphate-dependent enzyme</fullName>
    </submittedName>
</protein>
<evidence type="ECO:0000256" key="2">
    <source>
        <dbReference type="ARBA" id="ARBA00022679"/>
    </source>
</evidence>
<sequence length="120" mass="13440">MYHQQQHPVPQIIGAKGAYLYLDNHPPVLDAISSWWVNLHGHSHPSINAAIKQQLDQFEHVILAGFTHAPIQTLAERLVELTHSNLTRCFFADSGSAAVEVALKMSLQYWSQVDEQNSAN</sequence>
<evidence type="ECO:0000313" key="4">
    <source>
        <dbReference type="EMBL" id="MDR9777961.1"/>
    </source>
</evidence>